<protein>
    <submittedName>
        <fullName evidence="1">Uncharacterized protein</fullName>
    </submittedName>
</protein>
<keyword evidence="2" id="KW-1185">Reference proteome</keyword>
<dbReference type="AlphaFoldDB" id="A0A9Q0RS60"/>
<comment type="caution">
    <text evidence="1">The sequence shown here is derived from an EMBL/GenBank/DDBJ whole genome shotgun (WGS) entry which is preliminary data.</text>
</comment>
<dbReference type="Proteomes" id="UP001142055">
    <property type="component" value="Chromosome 1"/>
</dbReference>
<dbReference type="OrthoDB" id="6511028at2759"/>
<name>A0A9Q0RS60_BLOTA</name>
<evidence type="ECO:0000313" key="1">
    <source>
        <dbReference type="EMBL" id="KAJ6224514.1"/>
    </source>
</evidence>
<dbReference type="EMBL" id="JAPWDV010000001">
    <property type="protein sequence ID" value="KAJ6224514.1"/>
    <property type="molecule type" value="Genomic_DNA"/>
</dbReference>
<accession>A0A9Q0RS60</accession>
<proteinExistence type="predicted"/>
<gene>
    <name evidence="1" type="ORF">RDWZM_003059</name>
</gene>
<organism evidence="1 2">
    <name type="scientific">Blomia tropicalis</name>
    <name type="common">Mite</name>
    <dbReference type="NCBI Taxonomy" id="40697"/>
    <lineage>
        <taxon>Eukaryota</taxon>
        <taxon>Metazoa</taxon>
        <taxon>Ecdysozoa</taxon>
        <taxon>Arthropoda</taxon>
        <taxon>Chelicerata</taxon>
        <taxon>Arachnida</taxon>
        <taxon>Acari</taxon>
        <taxon>Acariformes</taxon>
        <taxon>Sarcoptiformes</taxon>
        <taxon>Astigmata</taxon>
        <taxon>Glycyphagoidea</taxon>
        <taxon>Echimyopodidae</taxon>
        <taxon>Blomia</taxon>
    </lineage>
</organism>
<dbReference type="OMA" id="SEEKHEN"/>
<reference evidence="1" key="1">
    <citation type="submission" date="2022-12" db="EMBL/GenBank/DDBJ databases">
        <title>Genome assemblies of Blomia tropicalis.</title>
        <authorList>
            <person name="Cui Y."/>
        </authorList>
    </citation>
    <scope>NUCLEOTIDE SEQUENCE</scope>
    <source>
        <tissue evidence="1">Adult mites</tissue>
    </source>
</reference>
<evidence type="ECO:0000313" key="2">
    <source>
        <dbReference type="Proteomes" id="UP001142055"/>
    </source>
</evidence>
<sequence length="208" mass="24379">MGDKLTPDEKYKLYTFLMEHGFDSSLNPQLVEESLGSSNLIELKETLDSYKNNEDLDNLNKWLKNILSLKQHYKYETFMNLFSEVLIKKAKSLPTDDKYREAYYFLSKVLVGEFPDIKNLDDHTTTVILLLIQDINNLMETVNNEDINKCFIVEENEQSSSNNGSNTTHDLIMKRLKSLYKFQRMEEFLNPLQISKNANQKVLENIFK</sequence>